<dbReference type="GO" id="GO:0016787">
    <property type="term" value="F:hydrolase activity"/>
    <property type="evidence" value="ECO:0007669"/>
    <property type="project" value="UniProtKB-KW"/>
</dbReference>
<dbReference type="KEGG" id="goe:100904563"/>
<dbReference type="Gene3D" id="3.40.50.300">
    <property type="entry name" value="P-loop containing nucleotide triphosphate hydrolases"/>
    <property type="match status" value="1"/>
</dbReference>
<evidence type="ECO:0000259" key="2">
    <source>
        <dbReference type="PROSITE" id="PS51192"/>
    </source>
</evidence>
<proteinExistence type="predicted"/>
<dbReference type="RefSeq" id="XP_018495050.1">
    <property type="nucleotide sequence ID" value="XM_018639534.1"/>
</dbReference>
<dbReference type="Pfam" id="PF00271">
    <property type="entry name" value="Helicase_C"/>
    <property type="match status" value="1"/>
</dbReference>
<keyword evidence="5" id="KW-0067">ATP-binding</keyword>
<organism evidence="4 5">
    <name type="scientific">Galendromus occidentalis</name>
    <name type="common">western predatory mite</name>
    <dbReference type="NCBI Taxonomy" id="34638"/>
    <lineage>
        <taxon>Eukaryota</taxon>
        <taxon>Metazoa</taxon>
        <taxon>Ecdysozoa</taxon>
        <taxon>Arthropoda</taxon>
        <taxon>Chelicerata</taxon>
        <taxon>Arachnida</taxon>
        <taxon>Acari</taxon>
        <taxon>Parasitiformes</taxon>
        <taxon>Mesostigmata</taxon>
        <taxon>Gamasina</taxon>
        <taxon>Phytoseioidea</taxon>
        <taxon>Phytoseiidae</taxon>
        <taxon>Typhlodrominae</taxon>
        <taxon>Galendromus</taxon>
    </lineage>
</organism>
<dbReference type="Gene3D" id="3.40.50.10810">
    <property type="entry name" value="Tandem AAA-ATPase domain"/>
    <property type="match status" value="1"/>
</dbReference>
<evidence type="ECO:0000313" key="4">
    <source>
        <dbReference type="Proteomes" id="UP000694867"/>
    </source>
</evidence>
<dbReference type="InterPro" id="IPR014001">
    <property type="entry name" value="Helicase_ATP-bd"/>
</dbReference>
<dbReference type="PROSITE" id="PS51192">
    <property type="entry name" value="HELICASE_ATP_BIND_1"/>
    <property type="match status" value="1"/>
</dbReference>
<feature type="domain" description="Helicase C-terminal" evidence="3">
    <location>
        <begin position="526"/>
        <end position="691"/>
    </location>
</feature>
<dbReference type="PANTHER" id="PTHR10799">
    <property type="entry name" value="SNF2/RAD54 HELICASE FAMILY"/>
    <property type="match status" value="1"/>
</dbReference>
<feature type="domain" description="Helicase ATP-binding" evidence="2">
    <location>
        <begin position="127"/>
        <end position="300"/>
    </location>
</feature>
<dbReference type="InterPro" id="IPR001650">
    <property type="entry name" value="Helicase_C-like"/>
</dbReference>
<dbReference type="PROSITE" id="PS51194">
    <property type="entry name" value="HELICASE_CTER"/>
    <property type="match status" value="1"/>
</dbReference>
<dbReference type="SMART" id="SM00490">
    <property type="entry name" value="HELICc"/>
    <property type="match status" value="1"/>
</dbReference>
<keyword evidence="4" id="KW-1185">Reference proteome</keyword>
<keyword evidence="5" id="KW-0547">Nucleotide-binding</keyword>
<dbReference type="SMART" id="SM00487">
    <property type="entry name" value="DEXDc"/>
    <property type="match status" value="1"/>
</dbReference>
<dbReference type="Proteomes" id="UP000694867">
    <property type="component" value="Unplaced"/>
</dbReference>
<dbReference type="InterPro" id="IPR038718">
    <property type="entry name" value="SNF2-like_sf"/>
</dbReference>
<dbReference type="CDD" id="cd18793">
    <property type="entry name" value="SF2_C_SNF"/>
    <property type="match status" value="1"/>
</dbReference>
<dbReference type="InterPro" id="IPR000330">
    <property type="entry name" value="SNF2_N"/>
</dbReference>
<evidence type="ECO:0000259" key="3">
    <source>
        <dbReference type="PROSITE" id="PS51194"/>
    </source>
</evidence>
<dbReference type="AlphaFoldDB" id="A0AAJ7L5T4"/>
<protein>
    <submittedName>
        <fullName evidence="5">ATP-dependent DNA helicase DDM1</fullName>
    </submittedName>
</protein>
<dbReference type="GeneID" id="100904563"/>
<dbReference type="Pfam" id="PF00176">
    <property type="entry name" value="SNF2-rel_dom"/>
    <property type="match status" value="1"/>
</dbReference>
<keyword evidence="1" id="KW-0378">Hydrolase</keyword>
<gene>
    <name evidence="5" type="primary">LOC100904563</name>
</gene>
<dbReference type="InterPro" id="IPR049730">
    <property type="entry name" value="SNF2/RAD54-like_C"/>
</dbReference>
<dbReference type="GO" id="GO:0004386">
    <property type="term" value="F:helicase activity"/>
    <property type="evidence" value="ECO:0007669"/>
    <property type="project" value="UniProtKB-KW"/>
</dbReference>
<dbReference type="SUPFAM" id="SSF52540">
    <property type="entry name" value="P-loop containing nucleoside triphosphate hydrolases"/>
    <property type="match status" value="2"/>
</dbReference>
<evidence type="ECO:0000256" key="1">
    <source>
        <dbReference type="ARBA" id="ARBA00022801"/>
    </source>
</evidence>
<evidence type="ECO:0000313" key="5">
    <source>
        <dbReference type="RefSeq" id="XP_018495050.1"/>
    </source>
</evidence>
<keyword evidence="5" id="KW-0347">Helicase</keyword>
<accession>A0AAJ7L5T4</accession>
<name>A0AAJ7L5T4_9ACAR</name>
<dbReference type="GO" id="GO:0005524">
    <property type="term" value="F:ATP binding"/>
    <property type="evidence" value="ECO:0007669"/>
    <property type="project" value="InterPro"/>
</dbReference>
<sequence length="730" mass="82246">MDVGTIDATPDCNGFFSTRQTPREHHILKGRALAAKLRTAREDGILIDKDTRERLLSDADAESAKAFKDLCSLFDESLEVSTRVATSLEGKRTSGSKKDQLDEAPNLSLFSGGVLRDYQKEGAAWLVKLGKQGLNGILADEMGLGKTAQSIAMICHLVASGASGPFLILCPLSTVRNWENEFNRFSPALPVLVLHGPKTKRATIRRKLRIRRELGNGSEKSIFPVVIAPYHSFVADSKSLSRLKWSYLVLDEAAVIKNCETRLYKSVSSLYVTGKLLLTGTPLQNNIRELFNLLHFILPNIFHNYRLFEGWLEELDAHREEGSFGDGDSCQLVSTMHSILAPFFLRRTKESVRLDLPPKKHIIVYCPMTRLQQSYYKAVLFAKEKARKEDEALIIEDGAQSLRTCRLFNAFGEPSEKTRREMRIDPPAKPKKWFGGEDAESLSIYSRIGSSRVQSGARVPNESTDDAMRLLDKGRVKFSGATMNNILMALRKTVAHPWLLDLDKSWGGDYPRNRAALLEKSGKMQVFDILLRGLLEKNHKVLVFSGFTSVLDLISLYLALSKIEHYYLSGRTKLDERQELIDAFNKPNSVEKVFLLSTRAGGLGINLTGADTVIFYDTDWNPQMDLQAADRCHRIGQSQRVVIYRLITKESVDERILDVATNKRRLEKLVMKCGRFEKVTTIRDLKERDLLEVLKSVDWDAALDGDLLDPSRILALTDRDSVFSSEENNI</sequence>
<reference evidence="5" key="1">
    <citation type="submission" date="2025-08" db="UniProtKB">
        <authorList>
            <consortium name="RefSeq"/>
        </authorList>
    </citation>
    <scope>IDENTIFICATION</scope>
</reference>
<dbReference type="InterPro" id="IPR027417">
    <property type="entry name" value="P-loop_NTPase"/>
</dbReference>